<keyword evidence="5 12" id="KW-1133">Transmembrane helix</keyword>
<feature type="transmembrane region" description="Helical" evidence="12">
    <location>
        <begin position="261"/>
        <end position="282"/>
    </location>
</feature>
<feature type="transmembrane region" description="Helical" evidence="12">
    <location>
        <begin position="140"/>
        <end position="162"/>
    </location>
</feature>
<evidence type="ECO:0000256" key="3">
    <source>
        <dbReference type="ARBA" id="ARBA00022692"/>
    </source>
</evidence>
<protein>
    <submittedName>
        <fullName evidence="13">COX15/CtaA family protein</fullName>
    </submittedName>
</protein>
<evidence type="ECO:0000256" key="12">
    <source>
        <dbReference type="SAM" id="Phobius"/>
    </source>
</evidence>
<feature type="transmembrane region" description="Helical" evidence="12">
    <location>
        <begin position="183"/>
        <end position="203"/>
    </location>
</feature>
<dbReference type="GO" id="GO:0016020">
    <property type="term" value="C:membrane"/>
    <property type="evidence" value="ECO:0007669"/>
    <property type="project" value="UniProtKB-SubCell"/>
</dbReference>
<evidence type="ECO:0000256" key="8">
    <source>
        <dbReference type="ARBA" id="ARBA00023133"/>
    </source>
</evidence>
<dbReference type="InterPro" id="IPR003780">
    <property type="entry name" value="COX15/CtaA_fam"/>
</dbReference>
<dbReference type="PANTHER" id="PTHR35457">
    <property type="entry name" value="HEME A SYNTHASE"/>
    <property type="match status" value="1"/>
</dbReference>
<name>A0AAV3U8C3_9ALTE</name>
<evidence type="ECO:0000256" key="7">
    <source>
        <dbReference type="ARBA" id="ARBA00023004"/>
    </source>
</evidence>
<keyword evidence="8" id="KW-0350">Heme biosynthesis</keyword>
<dbReference type="EMBL" id="BAABLX010000075">
    <property type="protein sequence ID" value="GAA4957686.1"/>
    <property type="molecule type" value="Genomic_DNA"/>
</dbReference>
<dbReference type="PANTHER" id="PTHR35457:SF1">
    <property type="entry name" value="HEME A SYNTHASE"/>
    <property type="match status" value="1"/>
</dbReference>
<dbReference type="Pfam" id="PF02628">
    <property type="entry name" value="COX15-CtaA"/>
    <property type="match status" value="1"/>
</dbReference>
<accession>A0AAV3U8C3</accession>
<keyword evidence="2" id="KW-1003">Cell membrane</keyword>
<gene>
    <name evidence="13" type="ORF">GCM10025791_42790</name>
</gene>
<keyword evidence="9 12" id="KW-0472">Membrane</keyword>
<evidence type="ECO:0000256" key="11">
    <source>
        <dbReference type="ARBA" id="ARBA00023444"/>
    </source>
</evidence>
<sequence>MDNTIIKTALRLTTIAFLLACLVVSLGAFTRLVHAGLGCPDWPGCYGHLTWPTTSAEIAAAEKVFPEAPVETDKTWPEMVHRYCAGSLGLLMLAVTCVLFKSQHQKNESGHKPPLKHAFLLLAIIFLQAAFGMWTVTLKLWPQVVTAHLLGGFTTLTLIWLLRLRLKRFLQVQAAPLNPAANIGSVKTLLSALIVLVALQISLGGWTSANYAAMACPDLPTCHGQWLPEADFKNGFNFAQSIGPNYLGGQLDGPARTAIHISHRLGAIVVTLVTLLALFRLARLPGTQVYITTITGLLITQLCLGLANVLFALPLAIAVAHNGVGALFLLAVVTTRYQLQLLPTAQSQLQPSKVHSGGLHHEPANHSAV</sequence>
<evidence type="ECO:0000256" key="2">
    <source>
        <dbReference type="ARBA" id="ARBA00022475"/>
    </source>
</evidence>
<keyword evidence="10" id="KW-1015">Disulfide bond</keyword>
<evidence type="ECO:0000256" key="1">
    <source>
        <dbReference type="ARBA" id="ARBA00004141"/>
    </source>
</evidence>
<feature type="transmembrane region" description="Helical" evidence="12">
    <location>
        <begin position="313"/>
        <end position="333"/>
    </location>
</feature>
<feature type="transmembrane region" description="Helical" evidence="12">
    <location>
        <begin position="289"/>
        <end position="307"/>
    </location>
</feature>
<dbReference type="Proteomes" id="UP001409585">
    <property type="component" value="Unassembled WGS sequence"/>
</dbReference>
<organism evidence="13 14">
    <name type="scientific">Halioxenophilus aromaticivorans</name>
    <dbReference type="NCBI Taxonomy" id="1306992"/>
    <lineage>
        <taxon>Bacteria</taxon>
        <taxon>Pseudomonadati</taxon>
        <taxon>Pseudomonadota</taxon>
        <taxon>Gammaproteobacteria</taxon>
        <taxon>Alteromonadales</taxon>
        <taxon>Alteromonadaceae</taxon>
        <taxon>Halioxenophilus</taxon>
    </lineage>
</organism>
<dbReference type="RefSeq" id="WP_345427143.1">
    <property type="nucleotide sequence ID" value="NZ_AP031496.1"/>
</dbReference>
<feature type="transmembrane region" description="Helical" evidence="12">
    <location>
        <begin position="80"/>
        <end position="102"/>
    </location>
</feature>
<dbReference type="GO" id="GO:0006784">
    <property type="term" value="P:heme A biosynthetic process"/>
    <property type="evidence" value="ECO:0007669"/>
    <property type="project" value="InterPro"/>
</dbReference>
<dbReference type="AlphaFoldDB" id="A0AAV3U8C3"/>
<evidence type="ECO:0000313" key="13">
    <source>
        <dbReference type="EMBL" id="GAA4957686.1"/>
    </source>
</evidence>
<evidence type="ECO:0000256" key="4">
    <source>
        <dbReference type="ARBA" id="ARBA00022723"/>
    </source>
</evidence>
<comment type="subcellular location">
    <subcellularLocation>
        <location evidence="1">Membrane</location>
        <topology evidence="1">Multi-pass membrane protein</topology>
    </subcellularLocation>
</comment>
<dbReference type="GO" id="GO:0046872">
    <property type="term" value="F:metal ion binding"/>
    <property type="evidence" value="ECO:0007669"/>
    <property type="project" value="UniProtKB-KW"/>
</dbReference>
<dbReference type="GO" id="GO:0016491">
    <property type="term" value="F:oxidoreductase activity"/>
    <property type="evidence" value="ECO:0007669"/>
    <property type="project" value="UniProtKB-KW"/>
</dbReference>
<proteinExistence type="predicted"/>
<evidence type="ECO:0000256" key="6">
    <source>
        <dbReference type="ARBA" id="ARBA00023002"/>
    </source>
</evidence>
<keyword evidence="3 12" id="KW-0812">Transmembrane</keyword>
<evidence type="ECO:0000313" key="14">
    <source>
        <dbReference type="Proteomes" id="UP001409585"/>
    </source>
</evidence>
<keyword evidence="6" id="KW-0560">Oxidoreductase</keyword>
<evidence type="ECO:0000256" key="5">
    <source>
        <dbReference type="ARBA" id="ARBA00022989"/>
    </source>
</evidence>
<evidence type="ECO:0000256" key="9">
    <source>
        <dbReference type="ARBA" id="ARBA00023136"/>
    </source>
</evidence>
<reference evidence="14" key="1">
    <citation type="journal article" date="2019" name="Int. J. Syst. Evol. Microbiol.">
        <title>The Global Catalogue of Microorganisms (GCM) 10K type strain sequencing project: providing services to taxonomists for standard genome sequencing and annotation.</title>
        <authorList>
            <consortium name="The Broad Institute Genomics Platform"/>
            <consortium name="The Broad Institute Genome Sequencing Center for Infectious Disease"/>
            <person name="Wu L."/>
            <person name="Ma J."/>
        </authorList>
    </citation>
    <scope>NUCLEOTIDE SEQUENCE [LARGE SCALE GENOMIC DNA]</scope>
    <source>
        <strain evidence="14">JCM 19134</strain>
    </source>
</reference>
<comment type="caution">
    <text evidence="13">The sequence shown here is derived from an EMBL/GenBank/DDBJ whole genome shotgun (WGS) entry which is preliminary data.</text>
</comment>
<evidence type="ECO:0000256" key="10">
    <source>
        <dbReference type="ARBA" id="ARBA00023157"/>
    </source>
</evidence>
<comment type="pathway">
    <text evidence="11">Porphyrin-containing compound metabolism.</text>
</comment>
<keyword evidence="4" id="KW-0479">Metal-binding</keyword>
<feature type="transmembrane region" description="Helical" evidence="12">
    <location>
        <begin position="114"/>
        <end position="134"/>
    </location>
</feature>
<dbReference type="InterPro" id="IPR050450">
    <property type="entry name" value="COX15/CtaA_HemeA_synthase"/>
</dbReference>
<keyword evidence="14" id="KW-1185">Reference proteome</keyword>
<keyword evidence="7" id="KW-0408">Iron</keyword>